<name>G4Z792_PHYSP</name>
<feature type="region of interest" description="Disordered" evidence="1">
    <location>
        <begin position="1"/>
        <end position="28"/>
    </location>
</feature>
<dbReference type="KEGG" id="psoj:PHYSODRAFT_491190"/>
<gene>
    <name evidence="2" type="ORF">PHYSODRAFT_491190</name>
</gene>
<feature type="region of interest" description="Disordered" evidence="1">
    <location>
        <begin position="44"/>
        <end position="70"/>
    </location>
</feature>
<dbReference type="GeneID" id="20656671"/>
<proteinExistence type="predicted"/>
<evidence type="ECO:0000313" key="2">
    <source>
        <dbReference type="EMBL" id="EGZ22476.1"/>
    </source>
</evidence>
<evidence type="ECO:0000256" key="1">
    <source>
        <dbReference type="SAM" id="MobiDB-lite"/>
    </source>
</evidence>
<protein>
    <submittedName>
        <fullName evidence="2">Uncharacterized protein</fullName>
    </submittedName>
</protein>
<organism evidence="2 3">
    <name type="scientific">Phytophthora sojae (strain P6497)</name>
    <name type="common">Soybean stem and root rot agent</name>
    <name type="synonym">Phytophthora megasperma f. sp. glycines</name>
    <dbReference type="NCBI Taxonomy" id="1094619"/>
    <lineage>
        <taxon>Eukaryota</taxon>
        <taxon>Sar</taxon>
        <taxon>Stramenopiles</taxon>
        <taxon>Oomycota</taxon>
        <taxon>Peronosporomycetes</taxon>
        <taxon>Peronosporales</taxon>
        <taxon>Peronosporaceae</taxon>
        <taxon>Phytophthora</taxon>
    </lineage>
</organism>
<dbReference type="AlphaFoldDB" id="G4Z792"/>
<dbReference type="InParanoid" id="G4Z792"/>
<dbReference type="OMA" id="CAIHITR"/>
<dbReference type="RefSeq" id="XP_009525193.1">
    <property type="nucleotide sequence ID" value="XM_009526898.1"/>
</dbReference>
<accession>G4Z792</accession>
<sequence>MSVAPRAAPSMSERSRMLSRRGSNREEEELAVGAVVVVLSDKSEDQSAAAYRPPNGDAGHDDSEPISTARTQKDHRFVAVLAPSCDAAMASLPSQPPGTYLLVKEEDAAITVYVKFRQAVRALTLVKGKDVKKNDDAIQLAKLRKKDIDVLMQTPVHTLRLTSEAYYLVEHCWKRFLPQVQAVVFELCCEPYLDEDTKLEDWNSSMIPAGYSVALMPEACGFYILASNSTGPDSSSSAVIQVRQVEFDFNKFAITVADGTLKPSALLLSTSFSAKRTFEPYFT</sequence>
<dbReference type="EMBL" id="JH159153">
    <property type="protein sequence ID" value="EGZ22476.1"/>
    <property type="molecule type" value="Genomic_DNA"/>
</dbReference>
<dbReference type="Proteomes" id="UP000002640">
    <property type="component" value="Unassembled WGS sequence"/>
</dbReference>
<keyword evidence="3" id="KW-1185">Reference proteome</keyword>
<evidence type="ECO:0000313" key="3">
    <source>
        <dbReference type="Proteomes" id="UP000002640"/>
    </source>
</evidence>
<reference evidence="2 3" key="1">
    <citation type="journal article" date="2006" name="Science">
        <title>Phytophthora genome sequences uncover evolutionary origins and mechanisms of pathogenesis.</title>
        <authorList>
            <person name="Tyler B.M."/>
            <person name="Tripathy S."/>
            <person name="Zhang X."/>
            <person name="Dehal P."/>
            <person name="Jiang R.H."/>
            <person name="Aerts A."/>
            <person name="Arredondo F.D."/>
            <person name="Baxter L."/>
            <person name="Bensasson D."/>
            <person name="Beynon J.L."/>
            <person name="Chapman J."/>
            <person name="Damasceno C.M."/>
            <person name="Dorrance A.E."/>
            <person name="Dou D."/>
            <person name="Dickerman A.W."/>
            <person name="Dubchak I.L."/>
            <person name="Garbelotto M."/>
            <person name="Gijzen M."/>
            <person name="Gordon S.G."/>
            <person name="Govers F."/>
            <person name="Grunwald N.J."/>
            <person name="Huang W."/>
            <person name="Ivors K.L."/>
            <person name="Jones R.W."/>
            <person name="Kamoun S."/>
            <person name="Krampis K."/>
            <person name="Lamour K.H."/>
            <person name="Lee M.K."/>
            <person name="McDonald W.H."/>
            <person name="Medina M."/>
            <person name="Meijer H.J."/>
            <person name="Nordberg E.K."/>
            <person name="Maclean D.J."/>
            <person name="Ospina-Giraldo M.D."/>
            <person name="Morris P.F."/>
            <person name="Phuntumart V."/>
            <person name="Putnam N.H."/>
            <person name="Rash S."/>
            <person name="Rose J.K."/>
            <person name="Sakihama Y."/>
            <person name="Salamov A.A."/>
            <person name="Savidor A."/>
            <person name="Scheuring C.F."/>
            <person name="Smith B.M."/>
            <person name="Sobral B.W."/>
            <person name="Terry A."/>
            <person name="Torto-Alalibo T.A."/>
            <person name="Win J."/>
            <person name="Xu Z."/>
            <person name="Zhang H."/>
            <person name="Grigoriev I.V."/>
            <person name="Rokhsar D.S."/>
            <person name="Boore J.L."/>
        </authorList>
    </citation>
    <scope>NUCLEOTIDE SEQUENCE [LARGE SCALE GENOMIC DNA]</scope>
    <source>
        <strain evidence="2 3">P6497</strain>
    </source>
</reference>